<dbReference type="Gene3D" id="2.40.30.170">
    <property type="match status" value="1"/>
</dbReference>
<dbReference type="GO" id="GO:0015562">
    <property type="term" value="F:efflux transmembrane transporter activity"/>
    <property type="evidence" value="ECO:0007669"/>
    <property type="project" value="TreeGrafter"/>
</dbReference>
<feature type="domain" description="Multidrug resistance protein MdtA-like alpha-helical hairpin" evidence="4">
    <location>
        <begin position="103"/>
        <end position="170"/>
    </location>
</feature>
<keyword evidence="3" id="KW-0732">Signal</keyword>
<feature type="signal peptide" evidence="3">
    <location>
        <begin position="1"/>
        <end position="18"/>
    </location>
</feature>
<dbReference type="Proteomes" id="UP000077255">
    <property type="component" value="Chromosome"/>
</dbReference>
<dbReference type="InterPro" id="IPR006143">
    <property type="entry name" value="RND_pump_MFP"/>
</dbReference>
<dbReference type="PROSITE" id="PS51257">
    <property type="entry name" value="PROKAR_LIPOPROTEIN"/>
    <property type="match status" value="1"/>
</dbReference>
<feature type="coiled-coil region" evidence="2">
    <location>
        <begin position="139"/>
        <end position="173"/>
    </location>
</feature>
<dbReference type="Gene3D" id="2.40.420.20">
    <property type="match status" value="1"/>
</dbReference>
<reference evidence="6 7" key="1">
    <citation type="submission" date="2016-02" db="EMBL/GenBank/DDBJ databases">
        <title>Complete genome sequencing and analysis of ATSB10, Dyella thiooxydans isolated from rhizosphere soil of sunflower (Helianthus annuus L.).</title>
        <authorList>
            <person name="Lee Y."/>
            <person name="Hwangbo K."/>
            <person name="Chung H."/>
            <person name="Yoo J."/>
            <person name="Kim K.Y."/>
            <person name="Sa T.M."/>
            <person name="Um Y."/>
            <person name="Madhaiyan M."/>
        </authorList>
    </citation>
    <scope>NUCLEOTIDE SEQUENCE [LARGE SCALE GENOMIC DNA]</scope>
    <source>
        <strain evidence="6 7">ATSB10</strain>
    </source>
</reference>
<dbReference type="EMBL" id="CP014841">
    <property type="protein sequence ID" value="AND68631.1"/>
    <property type="molecule type" value="Genomic_DNA"/>
</dbReference>
<dbReference type="InterPro" id="IPR058624">
    <property type="entry name" value="MdtA-like_HH"/>
</dbReference>
<dbReference type="NCBIfam" id="TIGR01730">
    <property type="entry name" value="RND_mfp"/>
    <property type="match status" value="1"/>
</dbReference>
<dbReference type="GO" id="GO:1990281">
    <property type="term" value="C:efflux pump complex"/>
    <property type="evidence" value="ECO:0007669"/>
    <property type="project" value="TreeGrafter"/>
</dbReference>
<dbReference type="Pfam" id="PF25954">
    <property type="entry name" value="Beta-barrel_RND_2"/>
    <property type="match status" value="1"/>
</dbReference>
<dbReference type="RefSeq" id="WP_063671190.1">
    <property type="nucleotide sequence ID" value="NZ_CP014841.1"/>
</dbReference>
<dbReference type="PATRIC" id="fig|445710.3.peg.1172"/>
<organism evidence="6 7">
    <name type="scientific">Dyella thiooxydans</name>
    <dbReference type="NCBI Taxonomy" id="445710"/>
    <lineage>
        <taxon>Bacteria</taxon>
        <taxon>Pseudomonadati</taxon>
        <taxon>Pseudomonadota</taxon>
        <taxon>Gammaproteobacteria</taxon>
        <taxon>Lysobacterales</taxon>
        <taxon>Rhodanobacteraceae</taxon>
        <taxon>Dyella</taxon>
    </lineage>
</organism>
<dbReference type="OrthoDB" id="5730196at2"/>
<proteinExistence type="inferred from homology"/>
<dbReference type="PANTHER" id="PTHR30469:SF18">
    <property type="entry name" value="RESISTANCE-NODULATION-CELL DIVISION (RND) EFFLUX MEMBRANE FUSION PROTEIN-RELATED"/>
    <property type="match status" value="1"/>
</dbReference>
<comment type="similarity">
    <text evidence="1">Belongs to the membrane fusion protein (MFP) (TC 8.A.1) family.</text>
</comment>
<dbReference type="InterPro" id="IPR058792">
    <property type="entry name" value="Beta-barrel_RND_2"/>
</dbReference>
<dbReference type="SUPFAM" id="SSF111369">
    <property type="entry name" value="HlyD-like secretion proteins"/>
    <property type="match status" value="1"/>
</dbReference>
<dbReference type="KEGG" id="dtx:ATSB10_11770"/>
<evidence type="ECO:0000256" key="2">
    <source>
        <dbReference type="SAM" id="Coils"/>
    </source>
</evidence>
<evidence type="ECO:0000259" key="5">
    <source>
        <dbReference type="Pfam" id="PF25954"/>
    </source>
</evidence>
<dbReference type="Pfam" id="PF25876">
    <property type="entry name" value="HH_MFP_RND"/>
    <property type="match status" value="1"/>
</dbReference>
<dbReference type="STRING" id="445710.ATSB10_11770"/>
<evidence type="ECO:0000256" key="3">
    <source>
        <dbReference type="SAM" id="SignalP"/>
    </source>
</evidence>
<evidence type="ECO:0000313" key="6">
    <source>
        <dbReference type="EMBL" id="AND68631.1"/>
    </source>
</evidence>
<keyword evidence="2" id="KW-0175">Coiled coil</keyword>
<feature type="chain" id="PRO_5007817873" evidence="3">
    <location>
        <begin position="19"/>
        <end position="362"/>
    </location>
</feature>
<keyword evidence="7" id="KW-1185">Reference proteome</keyword>
<feature type="domain" description="CusB-like beta-barrel" evidence="5">
    <location>
        <begin position="212"/>
        <end position="280"/>
    </location>
</feature>
<dbReference type="AlphaFoldDB" id="A0A160MZ11"/>
<name>A0A160MZ11_9GAMM</name>
<gene>
    <name evidence="6" type="ORF">ATSB10_11770</name>
</gene>
<dbReference type="Gene3D" id="2.40.50.100">
    <property type="match status" value="1"/>
</dbReference>
<evidence type="ECO:0000313" key="7">
    <source>
        <dbReference type="Proteomes" id="UP000077255"/>
    </source>
</evidence>
<evidence type="ECO:0000259" key="4">
    <source>
        <dbReference type="Pfam" id="PF25876"/>
    </source>
</evidence>
<accession>A0A160MZ11</accession>
<dbReference type="PANTHER" id="PTHR30469">
    <property type="entry name" value="MULTIDRUG RESISTANCE PROTEIN MDTA"/>
    <property type="match status" value="1"/>
</dbReference>
<dbReference type="Gene3D" id="1.10.287.470">
    <property type="entry name" value="Helix hairpin bin"/>
    <property type="match status" value="1"/>
</dbReference>
<sequence>MIVRVRHLAPLFALALLAGCGDKSAPSAGQAPRPSLASQVIHAGDASREQTWDGVVEAVNQVTLTAQTNARVLALPHDVNDVVPAGAVLVRFTDVEQRSSRDAALAQLASARASYSDAQASFERFSALLPKGYVSKSDMDSVRARRDAAKAALDAAQAQLAQAKQSVDYTEVRAPYAGVITRRFVHVGEAVQSGPPSPQPLIAMESLDALRVSVQVPQSSVDAIRAAKSATILADGRRVPAKDITVFPYADPATHTFTVRVEVPGQDSGLRPGTSVKVAFPTGDAKQLLVPASALVRRGELIGVYVIGDHGVSLRQLRVGDTVGDRVQVLAGLDDGETIATDPVAALNFLAQRRAKDASGHE</sequence>
<evidence type="ECO:0000256" key="1">
    <source>
        <dbReference type="ARBA" id="ARBA00009477"/>
    </source>
</evidence>
<protein>
    <submittedName>
        <fullName evidence="6">Uncharacterized protein</fullName>
    </submittedName>
</protein>